<organism evidence="9 10">
    <name type="scientific">Kalanchoe fedtschenkoi</name>
    <name type="common">Lavender scallops</name>
    <name type="synonym">South American air plant</name>
    <dbReference type="NCBI Taxonomy" id="63787"/>
    <lineage>
        <taxon>Eukaryota</taxon>
        <taxon>Viridiplantae</taxon>
        <taxon>Streptophyta</taxon>
        <taxon>Embryophyta</taxon>
        <taxon>Tracheophyta</taxon>
        <taxon>Spermatophyta</taxon>
        <taxon>Magnoliopsida</taxon>
        <taxon>eudicotyledons</taxon>
        <taxon>Gunneridae</taxon>
        <taxon>Pentapetalae</taxon>
        <taxon>Saxifragales</taxon>
        <taxon>Crassulaceae</taxon>
        <taxon>Kalanchoe</taxon>
    </lineage>
</organism>
<evidence type="ECO:0000256" key="2">
    <source>
        <dbReference type="ARBA" id="ARBA00022448"/>
    </source>
</evidence>
<evidence type="ECO:0000256" key="4">
    <source>
        <dbReference type="ARBA" id="ARBA00022781"/>
    </source>
</evidence>
<comment type="subcellular location">
    <subcellularLocation>
        <location evidence="1">Membrane</location>
        <topology evidence="1">Multi-pass membrane protein</topology>
    </subcellularLocation>
</comment>
<keyword evidence="7" id="KW-0472">Membrane</keyword>
<dbReference type="Proteomes" id="UP000594263">
    <property type="component" value="Unplaced"/>
</dbReference>
<dbReference type="Pfam" id="PF03040">
    <property type="entry name" value="CemA"/>
    <property type="match status" value="1"/>
</dbReference>
<evidence type="ECO:0000313" key="10">
    <source>
        <dbReference type="Proteomes" id="UP000594263"/>
    </source>
</evidence>
<dbReference type="InterPro" id="IPR004282">
    <property type="entry name" value="CemA"/>
</dbReference>
<evidence type="ECO:0000256" key="1">
    <source>
        <dbReference type="ARBA" id="ARBA00004141"/>
    </source>
</evidence>
<proteinExistence type="inferred from homology"/>
<reference evidence="9" key="1">
    <citation type="submission" date="2021-01" db="UniProtKB">
        <authorList>
            <consortium name="EnsemblPlants"/>
        </authorList>
    </citation>
    <scope>IDENTIFICATION</scope>
</reference>
<comment type="similarity">
    <text evidence="8">Belongs to the CemA family.</text>
</comment>
<sequence>MWLISLLFQKSMESWITNWWNTRKSEIFLNHIQEKSMLEKFIELKELLLLEEMIKEFSLSTGWVPFLFFCHYK</sequence>
<dbReference type="PANTHER" id="PTHR33650:SF2">
    <property type="entry name" value="CHLOROPLAST ENVELOPE MEMBRANE PROTEIN"/>
    <property type="match status" value="1"/>
</dbReference>
<evidence type="ECO:0000256" key="7">
    <source>
        <dbReference type="ARBA" id="ARBA00023136"/>
    </source>
</evidence>
<keyword evidence="4" id="KW-0375">Hydrogen ion transport</keyword>
<evidence type="ECO:0000256" key="3">
    <source>
        <dbReference type="ARBA" id="ARBA00022692"/>
    </source>
</evidence>
<dbReference type="AlphaFoldDB" id="A0A7N0RAV0"/>
<name>A0A7N0RAV0_KALFE</name>
<evidence type="ECO:0000256" key="6">
    <source>
        <dbReference type="ARBA" id="ARBA00023065"/>
    </source>
</evidence>
<dbReference type="EnsemblPlants" id="Kaladp0006s0125.1.v1.1">
    <property type="protein sequence ID" value="Kaladp0006s0125.1.v1.1.CDS.1"/>
    <property type="gene ID" value="Kaladp0006s0125.v1.1"/>
</dbReference>
<dbReference type="GO" id="GO:1902600">
    <property type="term" value="P:proton transmembrane transport"/>
    <property type="evidence" value="ECO:0007669"/>
    <property type="project" value="UniProtKB-KW"/>
</dbReference>
<dbReference type="Gramene" id="Kaladp0006s0125.1.v1.1">
    <property type="protein sequence ID" value="Kaladp0006s0125.1.v1.1.CDS.1"/>
    <property type="gene ID" value="Kaladp0006s0125.v1.1"/>
</dbReference>
<keyword evidence="10" id="KW-1185">Reference proteome</keyword>
<evidence type="ECO:0000256" key="8">
    <source>
        <dbReference type="ARBA" id="ARBA00043980"/>
    </source>
</evidence>
<protein>
    <recommendedName>
        <fullName evidence="11">Chloroplast envelope membrane protein</fullName>
    </recommendedName>
</protein>
<accession>A0A7N0RAV0</accession>
<dbReference type="PANTHER" id="PTHR33650">
    <property type="entry name" value="CHLOROPLAST ENVELOPE MEMBRANE PROTEIN-RELATED"/>
    <property type="match status" value="1"/>
</dbReference>
<keyword evidence="3" id="KW-0812">Transmembrane</keyword>
<keyword evidence="2" id="KW-0813">Transport</keyword>
<evidence type="ECO:0000256" key="5">
    <source>
        <dbReference type="ARBA" id="ARBA00022989"/>
    </source>
</evidence>
<keyword evidence="6" id="KW-0406">Ion transport</keyword>
<evidence type="ECO:0008006" key="11">
    <source>
        <dbReference type="Google" id="ProtNLM"/>
    </source>
</evidence>
<evidence type="ECO:0000313" key="9">
    <source>
        <dbReference type="EnsemblPlants" id="Kaladp0006s0125.1.v1.1.CDS.1"/>
    </source>
</evidence>
<dbReference type="GO" id="GO:0016020">
    <property type="term" value="C:membrane"/>
    <property type="evidence" value="ECO:0007669"/>
    <property type="project" value="UniProtKB-SubCell"/>
</dbReference>
<keyword evidence="5" id="KW-1133">Transmembrane helix</keyword>